<evidence type="ECO:0000256" key="5">
    <source>
        <dbReference type="ARBA" id="ARBA00023235"/>
    </source>
</evidence>
<sequence length="560" mass="62820">MEESGRCKSGGSEASRQLAPTTRDVLLDTDPSDPSFALKLALACDLTFGPLEYYKAFDVIDIVEHGRQGVDACKDLIWALDYHVVAKKIEESMKENLKKVDKDLKAQVLRWEMDRNNEHLPLLDMHIDLYAQSDHTFRTLRPVERVIEKEQEDSSDEDQDQNLKLDGVDESMYNHRTTASFMRSPDDPPSKKKLFDDNKFQTHKSTSHSSSPPSTIADLYSAITSLIKESTSKTMTLIKESEERQLSCFRAELNKIREEMKVGDTPGKKSTKENSRTSNQKNDKVSKEAEGPVKSDGHASKIDFDKHSSDPRVDAPADSKMVEVNLQRRWDFLMEEMEAVRAIQEVQMSDQEIGNEGKEFKPDTVWLETVSGQELLYTDPWWKMDSEKMLNPRVFLDLNIGDQPAGRLVIELFSDSTPITTENFRTLCTGEKGIGKNGKALHYKGTTFHRVIPRSMFNGGDLTEGNGLGGESIYGDSFADKNFRNKHIGAGILSMANTSPGTNNSQFTICTNKTEWLDDINVVFGIVVEGFDVMKAVQKVGSISGLTSKPVMIVDCGQLC</sequence>
<feature type="region of interest" description="Disordered" evidence="6">
    <location>
        <begin position="148"/>
        <end position="170"/>
    </location>
</feature>
<dbReference type="PRINTS" id="PR00153">
    <property type="entry name" value="CSAPPISMRASE"/>
</dbReference>
<keyword evidence="9" id="KW-1185">Reference proteome</keyword>
<gene>
    <name evidence="8" type="ORF">EZV62_024691</name>
</gene>
<dbReference type="GO" id="GO:0003755">
    <property type="term" value="F:peptidyl-prolyl cis-trans isomerase activity"/>
    <property type="evidence" value="ECO:0007669"/>
    <property type="project" value="UniProtKB-KW"/>
</dbReference>
<protein>
    <recommendedName>
        <fullName evidence="3">peptidylprolyl isomerase</fullName>
        <ecNumber evidence="3">5.2.1.8</ecNumber>
    </recommendedName>
</protein>
<evidence type="ECO:0000256" key="3">
    <source>
        <dbReference type="ARBA" id="ARBA00013194"/>
    </source>
</evidence>
<dbReference type="EMBL" id="VAHF01000012">
    <property type="protein sequence ID" value="TXG48816.1"/>
    <property type="molecule type" value="Genomic_DNA"/>
</dbReference>
<dbReference type="FunFam" id="2.40.100.10:FF:000025">
    <property type="entry name" value="Peptidyl-prolyl cis-trans isomerase CYP19-2"/>
    <property type="match status" value="1"/>
</dbReference>
<dbReference type="OrthoDB" id="1792735at2759"/>
<proteinExistence type="inferred from homology"/>
<dbReference type="InterPro" id="IPR002130">
    <property type="entry name" value="Cyclophilin-type_PPIase_dom"/>
</dbReference>
<dbReference type="Gene3D" id="2.40.100.10">
    <property type="entry name" value="Cyclophilin-like"/>
    <property type="match status" value="1"/>
</dbReference>
<dbReference type="PANTHER" id="PTHR11071">
    <property type="entry name" value="PEPTIDYL-PROLYL CIS-TRANS ISOMERASE"/>
    <property type="match status" value="1"/>
</dbReference>
<dbReference type="PROSITE" id="PS50072">
    <property type="entry name" value="CSA_PPIASE_2"/>
    <property type="match status" value="1"/>
</dbReference>
<evidence type="ECO:0000256" key="1">
    <source>
        <dbReference type="ARBA" id="ARBA00000971"/>
    </source>
</evidence>
<comment type="catalytic activity">
    <reaction evidence="1">
        <text>[protein]-peptidylproline (omega=180) = [protein]-peptidylproline (omega=0)</text>
        <dbReference type="Rhea" id="RHEA:16237"/>
        <dbReference type="Rhea" id="RHEA-COMP:10747"/>
        <dbReference type="Rhea" id="RHEA-COMP:10748"/>
        <dbReference type="ChEBI" id="CHEBI:83833"/>
        <dbReference type="ChEBI" id="CHEBI:83834"/>
        <dbReference type="EC" id="5.2.1.8"/>
    </reaction>
</comment>
<evidence type="ECO:0000313" key="9">
    <source>
        <dbReference type="Proteomes" id="UP000323000"/>
    </source>
</evidence>
<feature type="region of interest" description="Disordered" evidence="6">
    <location>
        <begin position="259"/>
        <end position="316"/>
    </location>
</feature>
<keyword evidence="5" id="KW-0413">Isomerase</keyword>
<dbReference type="PANTHER" id="PTHR11071:SF552">
    <property type="entry name" value="PEPTIDYL-PROLYL CIS-TRANS ISOMERASE CYP26-1"/>
    <property type="match status" value="1"/>
</dbReference>
<keyword evidence="4" id="KW-0697">Rotamase</keyword>
<dbReference type="GO" id="GO:0006457">
    <property type="term" value="P:protein folding"/>
    <property type="evidence" value="ECO:0007669"/>
    <property type="project" value="TreeGrafter"/>
</dbReference>
<comment type="caution">
    <text evidence="8">The sequence shown here is derived from an EMBL/GenBank/DDBJ whole genome shotgun (WGS) entry which is preliminary data.</text>
</comment>
<dbReference type="InterPro" id="IPR029000">
    <property type="entry name" value="Cyclophilin-like_dom_sf"/>
</dbReference>
<name>A0A5C7GXL7_9ROSI</name>
<dbReference type="AlphaFoldDB" id="A0A5C7GXL7"/>
<dbReference type="GO" id="GO:0016018">
    <property type="term" value="F:cyclosporin A binding"/>
    <property type="evidence" value="ECO:0007669"/>
    <property type="project" value="TreeGrafter"/>
</dbReference>
<evidence type="ECO:0000256" key="2">
    <source>
        <dbReference type="ARBA" id="ARBA00007365"/>
    </source>
</evidence>
<evidence type="ECO:0000313" key="8">
    <source>
        <dbReference type="EMBL" id="TXG48816.1"/>
    </source>
</evidence>
<feature type="domain" description="PPIase cyclophilin-type" evidence="7">
    <location>
        <begin position="395"/>
        <end position="558"/>
    </location>
</feature>
<evidence type="ECO:0000256" key="6">
    <source>
        <dbReference type="SAM" id="MobiDB-lite"/>
    </source>
</evidence>
<organism evidence="8 9">
    <name type="scientific">Acer yangbiense</name>
    <dbReference type="NCBI Taxonomy" id="1000413"/>
    <lineage>
        <taxon>Eukaryota</taxon>
        <taxon>Viridiplantae</taxon>
        <taxon>Streptophyta</taxon>
        <taxon>Embryophyta</taxon>
        <taxon>Tracheophyta</taxon>
        <taxon>Spermatophyta</taxon>
        <taxon>Magnoliopsida</taxon>
        <taxon>eudicotyledons</taxon>
        <taxon>Gunneridae</taxon>
        <taxon>Pentapetalae</taxon>
        <taxon>rosids</taxon>
        <taxon>malvids</taxon>
        <taxon>Sapindales</taxon>
        <taxon>Sapindaceae</taxon>
        <taxon>Hippocastanoideae</taxon>
        <taxon>Acereae</taxon>
        <taxon>Acer</taxon>
    </lineage>
</organism>
<reference evidence="9" key="1">
    <citation type="journal article" date="2019" name="Gigascience">
        <title>De novo genome assembly of the endangered Acer yangbiense, a plant species with extremely small populations endemic to Yunnan Province, China.</title>
        <authorList>
            <person name="Yang J."/>
            <person name="Wariss H.M."/>
            <person name="Tao L."/>
            <person name="Zhang R."/>
            <person name="Yun Q."/>
            <person name="Hollingsworth P."/>
            <person name="Dao Z."/>
            <person name="Luo G."/>
            <person name="Guo H."/>
            <person name="Ma Y."/>
            <person name="Sun W."/>
        </authorList>
    </citation>
    <scope>NUCLEOTIDE SEQUENCE [LARGE SCALE GENOMIC DNA]</scope>
    <source>
        <strain evidence="9">cv. Malutang</strain>
    </source>
</reference>
<dbReference type="EC" id="5.2.1.8" evidence="3"/>
<evidence type="ECO:0000259" key="7">
    <source>
        <dbReference type="PROSITE" id="PS50072"/>
    </source>
</evidence>
<feature type="compositionally biased region" description="Acidic residues" evidence="6">
    <location>
        <begin position="150"/>
        <end position="160"/>
    </location>
</feature>
<dbReference type="SUPFAM" id="SSF50891">
    <property type="entry name" value="Cyclophilin-like"/>
    <property type="match status" value="1"/>
</dbReference>
<evidence type="ECO:0000256" key="4">
    <source>
        <dbReference type="ARBA" id="ARBA00023110"/>
    </source>
</evidence>
<dbReference type="GO" id="GO:0005737">
    <property type="term" value="C:cytoplasm"/>
    <property type="evidence" value="ECO:0007669"/>
    <property type="project" value="TreeGrafter"/>
</dbReference>
<comment type="similarity">
    <text evidence="2">Belongs to the cyclophilin-type PPIase family.</text>
</comment>
<dbReference type="Proteomes" id="UP000323000">
    <property type="component" value="Chromosome 12"/>
</dbReference>
<dbReference type="Pfam" id="PF00160">
    <property type="entry name" value="Pro_isomerase"/>
    <property type="match status" value="1"/>
</dbReference>
<accession>A0A5C7GXL7</accession>
<feature type="region of interest" description="Disordered" evidence="6">
    <location>
        <begin position="1"/>
        <end position="22"/>
    </location>
</feature>